<evidence type="ECO:0000313" key="1">
    <source>
        <dbReference type="EMBL" id="CAG6442484.1"/>
    </source>
</evidence>
<reference evidence="1" key="1">
    <citation type="submission" date="2021-05" db="EMBL/GenBank/DDBJ databases">
        <authorList>
            <person name="Kuhn-Nentwig L."/>
        </authorList>
    </citation>
    <scope>NUCLEOTIDE SEQUENCE</scope>
    <source>
        <tissue evidence="1">Venom gland</tissue>
    </source>
</reference>
<organism evidence="1">
    <name type="scientific">Alopecosa marikovskyi</name>
    <name type="common">Wolf spider</name>
    <name type="synonym">Lycosa kazakhstanicus</name>
    <dbReference type="NCBI Taxonomy" id="2066572"/>
    <lineage>
        <taxon>Eukaryota</taxon>
        <taxon>Metazoa</taxon>
        <taxon>Ecdysozoa</taxon>
        <taxon>Arthropoda</taxon>
        <taxon>Chelicerata</taxon>
        <taxon>Arachnida</taxon>
        <taxon>Araneae</taxon>
        <taxon>Araneomorphae</taxon>
        <taxon>Entelegynae</taxon>
        <taxon>Lycosoidea</taxon>
        <taxon>Lycosidae</taxon>
        <taxon>Alopecosa</taxon>
    </lineage>
</organism>
<proteinExistence type="evidence at transcript level"/>
<protein>
    <submittedName>
        <fullName evidence="1">Lycosin 4m</fullName>
    </submittedName>
</protein>
<name>A0A8D7ZTR1_ALOMR</name>
<dbReference type="EMBL" id="OU064140">
    <property type="protein sequence ID" value="CAG6442484.1"/>
    <property type="molecule type" value="mRNA"/>
</dbReference>
<dbReference type="AlphaFoldDB" id="A0A8D7ZTR1"/>
<sequence>MLAILKKVGAKAMGREESLSANEDEEERNKLKYLLAILKKVGAKAMGREESLSAN</sequence>
<accession>A0A8D7ZTR1</accession>